<dbReference type="Pfam" id="PF13280">
    <property type="entry name" value="WYL"/>
    <property type="match status" value="1"/>
</dbReference>
<dbReference type="STRING" id="863239.GCA_000213935_02723"/>
<evidence type="ECO:0000259" key="3">
    <source>
        <dbReference type="Pfam" id="PF19187"/>
    </source>
</evidence>
<proteinExistence type="predicted"/>
<dbReference type="Proteomes" id="UP000261739">
    <property type="component" value="Unassembled WGS sequence"/>
</dbReference>
<dbReference type="PROSITE" id="PS52050">
    <property type="entry name" value="WYL"/>
    <property type="match status" value="1"/>
</dbReference>
<protein>
    <recommendedName>
        <fullName evidence="6">WYL domain-containing protein</fullName>
    </recommendedName>
</protein>
<dbReference type="EMBL" id="DQID01000300">
    <property type="protein sequence ID" value="HCT15407.1"/>
    <property type="molecule type" value="Genomic_DNA"/>
</dbReference>
<evidence type="ECO:0000256" key="1">
    <source>
        <dbReference type="SAM" id="MobiDB-lite"/>
    </source>
</evidence>
<evidence type="ECO:0000259" key="2">
    <source>
        <dbReference type="Pfam" id="PF13280"/>
    </source>
</evidence>
<dbReference type="RefSeq" id="WP_273052816.1">
    <property type="nucleotide sequence ID" value="NZ_DAITTW010000079.1"/>
</dbReference>
<dbReference type="Pfam" id="PF19187">
    <property type="entry name" value="HTH_PafC"/>
    <property type="match status" value="1"/>
</dbReference>
<feature type="domain" description="PafC HTH" evidence="3">
    <location>
        <begin position="22"/>
        <end position="134"/>
    </location>
</feature>
<dbReference type="PANTHER" id="PTHR34580:SF1">
    <property type="entry name" value="PROTEIN PAFC"/>
    <property type="match status" value="1"/>
</dbReference>
<evidence type="ECO:0000313" key="4">
    <source>
        <dbReference type="EMBL" id="HCT15407.1"/>
    </source>
</evidence>
<dbReference type="InterPro" id="IPR026881">
    <property type="entry name" value="WYL_dom"/>
</dbReference>
<gene>
    <name evidence="4" type="ORF">DIW82_11680</name>
</gene>
<dbReference type="PANTHER" id="PTHR34580">
    <property type="match status" value="1"/>
</dbReference>
<reference evidence="4 5" key="1">
    <citation type="journal article" date="2018" name="Nat. Biotechnol.">
        <title>A standardized bacterial taxonomy based on genome phylogeny substantially revises the tree of life.</title>
        <authorList>
            <person name="Parks D.H."/>
            <person name="Chuvochina M."/>
            <person name="Waite D.W."/>
            <person name="Rinke C."/>
            <person name="Skarshewski A."/>
            <person name="Chaumeil P.A."/>
            <person name="Hugenholtz P."/>
        </authorList>
    </citation>
    <scope>NUCLEOTIDE SEQUENCE [LARGE SCALE GENOMIC DNA]</scope>
    <source>
        <strain evidence="4">UBA11247</strain>
    </source>
</reference>
<dbReference type="InterPro" id="IPR043839">
    <property type="entry name" value="PafC_HTH"/>
</dbReference>
<sequence length="350" mass="37633">MTDRFDRPTRPRRNTRDYAAWQVGRTVNLLAWFRSHPGGSLTAAAEQFGVSVPQLKHELLQATECGLPGHLAGSLVDVTLSANHADVVDAQGLDVPFSLTDSEAGVLLFCLERLASVLPAEERGDVASAAGKIRGLLRESRNRREGWDDPAGAPGDDGDTGDSAGTPDPAGPAASTMSELNRAVAGRHEVEFDYVSASSDTRRHRVLIPDHVGLVEGEGYLWGRPTGDAAQRCFAVSRISGLTVTDRPAPARVRPRITADDPFGMKRAAEQGAELTLTSDAAWMLEYLQIWPTEDGTPEAPTALIPDTGAWLDRFLIAYASGITAVAPDEVRERVADRTSRALAAYRDLA</sequence>
<feature type="region of interest" description="Disordered" evidence="1">
    <location>
        <begin position="141"/>
        <end position="179"/>
    </location>
</feature>
<evidence type="ECO:0008006" key="6">
    <source>
        <dbReference type="Google" id="ProtNLM"/>
    </source>
</evidence>
<evidence type="ECO:0000313" key="5">
    <source>
        <dbReference type="Proteomes" id="UP000261739"/>
    </source>
</evidence>
<dbReference type="AlphaFoldDB" id="A0A3D4T2A8"/>
<comment type="caution">
    <text evidence="4">The sequence shown here is derived from an EMBL/GenBank/DDBJ whole genome shotgun (WGS) entry which is preliminary data.</text>
</comment>
<accession>A0A3D4T2A8</accession>
<name>A0A3D4T2A8_9CORY</name>
<dbReference type="InterPro" id="IPR028349">
    <property type="entry name" value="PafC-like"/>
</dbReference>
<feature type="domain" description="WYL" evidence="2">
    <location>
        <begin position="177"/>
        <end position="244"/>
    </location>
</feature>
<dbReference type="PIRSF" id="PIRSF016838">
    <property type="entry name" value="PafC"/>
    <property type="match status" value="1"/>
</dbReference>
<dbReference type="InterPro" id="IPR051534">
    <property type="entry name" value="CBASS_pafABC_assoc_protein"/>
</dbReference>
<organism evidence="4 5">
    <name type="scientific">Corynebacterium nuruki</name>
    <dbReference type="NCBI Taxonomy" id="1032851"/>
    <lineage>
        <taxon>Bacteria</taxon>
        <taxon>Bacillati</taxon>
        <taxon>Actinomycetota</taxon>
        <taxon>Actinomycetes</taxon>
        <taxon>Mycobacteriales</taxon>
        <taxon>Corynebacteriaceae</taxon>
        <taxon>Corynebacterium</taxon>
    </lineage>
</organism>